<dbReference type="AlphaFoldDB" id="A0A7W8QHP8"/>
<evidence type="ECO:0000256" key="1">
    <source>
        <dbReference type="ARBA" id="ARBA00006817"/>
    </source>
</evidence>
<protein>
    <submittedName>
        <fullName evidence="3">Uncharacterized protein YndB with AHSA1/START domain</fullName>
    </submittedName>
</protein>
<comment type="caution">
    <text evidence="3">The sequence shown here is derived from an EMBL/GenBank/DDBJ whole genome shotgun (WGS) entry which is preliminary data.</text>
</comment>
<evidence type="ECO:0000259" key="2">
    <source>
        <dbReference type="Pfam" id="PF08327"/>
    </source>
</evidence>
<dbReference type="RefSeq" id="WP_184388268.1">
    <property type="nucleotide sequence ID" value="NZ_BAAAJD010000023.1"/>
</dbReference>
<dbReference type="InterPro" id="IPR013538">
    <property type="entry name" value="ASHA1/2-like_C"/>
</dbReference>
<comment type="similarity">
    <text evidence="1">Belongs to the AHA1 family.</text>
</comment>
<dbReference type="CDD" id="cd07814">
    <property type="entry name" value="SRPBCC_CalC_Aha1-like"/>
    <property type="match status" value="1"/>
</dbReference>
<dbReference type="Pfam" id="PF08327">
    <property type="entry name" value="AHSA1"/>
    <property type="match status" value="1"/>
</dbReference>
<feature type="domain" description="Activator of Hsp90 ATPase homologue 1/2-like C-terminal" evidence="2">
    <location>
        <begin position="24"/>
        <end position="132"/>
    </location>
</feature>
<dbReference type="SUPFAM" id="SSF55961">
    <property type="entry name" value="Bet v1-like"/>
    <property type="match status" value="1"/>
</dbReference>
<organism evidence="3 4">
    <name type="scientific">Nocardiopsis composta</name>
    <dbReference type="NCBI Taxonomy" id="157465"/>
    <lineage>
        <taxon>Bacteria</taxon>
        <taxon>Bacillati</taxon>
        <taxon>Actinomycetota</taxon>
        <taxon>Actinomycetes</taxon>
        <taxon>Streptosporangiales</taxon>
        <taxon>Nocardiopsidaceae</taxon>
        <taxon>Nocardiopsis</taxon>
    </lineage>
</organism>
<sequence>MSERPTGSTLDAGYQIGVSKTLPLPAEQVWRFIAGPEGLPLWLGDIAPGDLRKGAAYRTADGTSGEVRGRLDGTRLRLTHRPPGGAETTVQITVTAKGGSAVLGFHQERMSGPQEREEQRAHWRAVMSEVEAALLPAAGTGER</sequence>
<dbReference type="InterPro" id="IPR023393">
    <property type="entry name" value="START-like_dom_sf"/>
</dbReference>
<reference evidence="3 4" key="1">
    <citation type="submission" date="2020-08" db="EMBL/GenBank/DDBJ databases">
        <title>Sequencing the genomes of 1000 actinobacteria strains.</title>
        <authorList>
            <person name="Klenk H.-P."/>
        </authorList>
    </citation>
    <scope>NUCLEOTIDE SEQUENCE [LARGE SCALE GENOMIC DNA]</scope>
    <source>
        <strain evidence="3 4">DSM 44551</strain>
    </source>
</reference>
<evidence type="ECO:0000313" key="4">
    <source>
        <dbReference type="Proteomes" id="UP000572635"/>
    </source>
</evidence>
<dbReference type="EMBL" id="JACHDB010000001">
    <property type="protein sequence ID" value="MBB5430414.1"/>
    <property type="molecule type" value="Genomic_DNA"/>
</dbReference>
<dbReference type="Proteomes" id="UP000572635">
    <property type="component" value="Unassembled WGS sequence"/>
</dbReference>
<gene>
    <name evidence="3" type="ORF">HDA36_000498</name>
</gene>
<proteinExistence type="inferred from homology"/>
<name>A0A7W8QHP8_9ACTN</name>
<dbReference type="Gene3D" id="3.30.530.20">
    <property type="match status" value="1"/>
</dbReference>
<keyword evidence="4" id="KW-1185">Reference proteome</keyword>
<evidence type="ECO:0000313" key="3">
    <source>
        <dbReference type="EMBL" id="MBB5430414.1"/>
    </source>
</evidence>
<accession>A0A7W8QHP8</accession>